<dbReference type="Pfam" id="PF17657">
    <property type="entry name" value="DNA_pol3_finger"/>
    <property type="match status" value="1"/>
</dbReference>
<name>A0A7Y0Q1T9_9FIRM</name>
<dbReference type="EMBL" id="JABBVZ010000010">
    <property type="protein sequence ID" value="NMP21665.1"/>
    <property type="molecule type" value="Genomic_DNA"/>
</dbReference>
<keyword evidence="5" id="KW-0239">DNA-directed DNA polymerase</keyword>
<protein>
    <recommendedName>
        <fullName evidence="1">DNA-directed DNA polymerase</fullName>
        <ecNumber evidence="1">2.7.7.7</ecNumber>
    </recommendedName>
</protein>
<reference evidence="10 11" key="1">
    <citation type="submission" date="2020-04" db="EMBL/GenBank/DDBJ databases">
        <authorList>
            <person name="Zhang R."/>
            <person name="Schippers A."/>
        </authorList>
    </citation>
    <scope>NUCLEOTIDE SEQUENCE [LARGE SCALE GENOMIC DNA]</scope>
    <source>
        <strain evidence="10 11">DSM 109850</strain>
    </source>
</reference>
<dbReference type="GO" id="GO:0008408">
    <property type="term" value="F:3'-5' exonuclease activity"/>
    <property type="evidence" value="ECO:0007669"/>
    <property type="project" value="InterPro"/>
</dbReference>
<evidence type="ECO:0000256" key="6">
    <source>
        <dbReference type="ARBA" id="ARBA00049244"/>
    </source>
</evidence>
<comment type="catalytic activity">
    <reaction evidence="6">
        <text>DNA(n) + a 2'-deoxyribonucleoside 5'-triphosphate = DNA(n+1) + diphosphate</text>
        <dbReference type="Rhea" id="RHEA:22508"/>
        <dbReference type="Rhea" id="RHEA-COMP:17339"/>
        <dbReference type="Rhea" id="RHEA-COMP:17340"/>
        <dbReference type="ChEBI" id="CHEBI:33019"/>
        <dbReference type="ChEBI" id="CHEBI:61560"/>
        <dbReference type="ChEBI" id="CHEBI:173112"/>
        <dbReference type="EC" id="2.7.7.7"/>
    </reaction>
</comment>
<dbReference type="Gene3D" id="1.10.10.1600">
    <property type="entry name" value="Bacterial DNA polymerase III alpha subunit, thumb domain"/>
    <property type="match status" value="1"/>
</dbReference>
<comment type="caution">
    <text evidence="10">The sequence shown here is derived from an EMBL/GenBank/DDBJ whole genome shotgun (WGS) entry which is preliminary data.</text>
</comment>
<dbReference type="InterPro" id="IPR029460">
    <property type="entry name" value="DNAPol_HHH"/>
</dbReference>
<evidence type="ECO:0000256" key="2">
    <source>
        <dbReference type="ARBA" id="ARBA00022679"/>
    </source>
</evidence>
<dbReference type="NCBIfam" id="TIGR00594">
    <property type="entry name" value="polc"/>
    <property type="match status" value="1"/>
</dbReference>
<dbReference type="PANTHER" id="PTHR32294">
    <property type="entry name" value="DNA POLYMERASE III SUBUNIT ALPHA"/>
    <property type="match status" value="1"/>
</dbReference>
<sequence length="918" mass="101974">MSWPLTDVQSGYSLLRSLYSIPELVHDLAARGFHAAALTDWETLAGTEEFDRLMREKNLIPYLGVSRQIRVGGAGHAIRLIALSHSAWSALVNFEDWTPVNSPPDLAVVLGPEDNAWWRDLPPIAGPVVVELAAGQQALLELLPPNWYWVPACAVRFPNPEDQMAHRVLAEIGGLTPEREAQALPNLEALMAPYADWPRDRLWSPPEVPSVLPDRGWKMIALGSVEELSEKAEAGLRRRYPDGVPAHARERLSYELRVIGDLGFPGYFLMVADVVGWAKQTGIRVGPGRGSAAGSLVSYALGITEVNPLDYGLVFERFLNPARRTWPDIDLDFEDVRRGEVIAYLRRRFGADRVAQIGTYGTLGARAVLRDVARVMKLPIEAVNQVMRSIDWQLNDRLQDHHDELIRLSEKAHLGTAWIALARRLEGLPRHRSTHAAGVIIAPRSFRGWIHCHGDEQSGWVTDFDMGSLERLGFVKLDVLGLRTLSLLSRIEAEAGLSPHSMATVDGQDPKTLRLLGRGDTDGVFQLDGRGVKRLLREMQPRSREEVMLVVALYRPGPMEMIGELLRRRRDGYRVSSDDPLAALLSETYGVMVYQEQLMAAVQQVAGLSLAEADLIRRAISKKDHALLIQEGQRIIRQMQERGFSRVQADQFWERIRAFGDYGFNKSHAASYGMISYYQAFLKAHYPEAFWAAELSHREGERLGELMRQAMSQGLTIVPPHINHSDEAFRVEGGNLRASLSIIRGLGPETVRRIVEERAQHGPYQNVADIMARLGGTLGQRGLECLALGGALEGLGLVRPRRAQQMSLFESADEAAGEVIERDDRAAWGFDWPKPEGPIYVRLMDPNQSQSVVEAIRRVARTVPGTVPVAVIQGPDRVRRIDDVSVAFDVAAIEALKAIPGVLAAGRQVTNGASSARR</sequence>
<accession>A0A7Y0Q1T9</accession>
<dbReference type="InterPro" id="IPR010994">
    <property type="entry name" value="RuvA_2-like"/>
</dbReference>
<keyword evidence="11" id="KW-1185">Reference proteome</keyword>
<feature type="domain" description="DNA polymerase helix-hairpin-helix motif" evidence="8">
    <location>
        <begin position="714"/>
        <end position="799"/>
    </location>
</feature>
<dbReference type="SUPFAM" id="SSF47781">
    <property type="entry name" value="RuvA domain 2-like"/>
    <property type="match status" value="1"/>
</dbReference>
<organism evidence="10 11">
    <name type="scientific">Sulfobacillus harzensis</name>
    <dbReference type="NCBI Taxonomy" id="2729629"/>
    <lineage>
        <taxon>Bacteria</taxon>
        <taxon>Bacillati</taxon>
        <taxon>Bacillota</taxon>
        <taxon>Clostridia</taxon>
        <taxon>Eubacteriales</taxon>
        <taxon>Clostridiales Family XVII. Incertae Sedis</taxon>
        <taxon>Sulfobacillus</taxon>
    </lineage>
</organism>
<proteinExistence type="predicted"/>
<dbReference type="InterPro" id="IPR004805">
    <property type="entry name" value="DnaE2/DnaE/PolC"/>
</dbReference>
<gene>
    <name evidence="10" type="ORF">HIJ39_04755</name>
</gene>
<dbReference type="GO" id="GO:0003887">
    <property type="term" value="F:DNA-directed DNA polymerase activity"/>
    <property type="evidence" value="ECO:0007669"/>
    <property type="project" value="UniProtKB-KW"/>
</dbReference>
<evidence type="ECO:0000259" key="8">
    <source>
        <dbReference type="Pfam" id="PF14579"/>
    </source>
</evidence>
<dbReference type="Gene3D" id="3.20.20.140">
    <property type="entry name" value="Metal-dependent hydrolases"/>
    <property type="match status" value="1"/>
</dbReference>
<evidence type="ECO:0000256" key="4">
    <source>
        <dbReference type="ARBA" id="ARBA00022705"/>
    </source>
</evidence>
<evidence type="ECO:0000313" key="10">
    <source>
        <dbReference type="EMBL" id="NMP21665.1"/>
    </source>
</evidence>
<keyword evidence="2" id="KW-0808">Transferase</keyword>
<dbReference type="Gene3D" id="1.10.150.870">
    <property type="match status" value="1"/>
</dbReference>
<evidence type="ECO:0000313" key="11">
    <source>
        <dbReference type="Proteomes" id="UP000533476"/>
    </source>
</evidence>
<evidence type="ECO:0000259" key="7">
    <source>
        <dbReference type="Pfam" id="PF07733"/>
    </source>
</evidence>
<dbReference type="InterPro" id="IPR040982">
    <property type="entry name" value="DNA_pol3_finger"/>
</dbReference>
<dbReference type="Proteomes" id="UP000533476">
    <property type="component" value="Unassembled WGS sequence"/>
</dbReference>
<feature type="domain" description="Bacterial DNA polymerase III alpha subunit NTPase" evidence="7">
    <location>
        <begin position="227"/>
        <end position="481"/>
    </location>
</feature>
<dbReference type="InterPro" id="IPR041931">
    <property type="entry name" value="DNA_pol3_alpha_thumb_dom"/>
</dbReference>
<dbReference type="GO" id="GO:0006260">
    <property type="term" value="P:DNA replication"/>
    <property type="evidence" value="ECO:0007669"/>
    <property type="project" value="UniProtKB-KW"/>
</dbReference>
<keyword evidence="4" id="KW-0235">DNA replication</keyword>
<evidence type="ECO:0000256" key="1">
    <source>
        <dbReference type="ARBA" id="ARBA00012417"/>
    </source>
</evidence>
<feature type="domain" description="DNA polymerase III alpha subunit finger" evidence="9">
    <location>
        <begin position="500"/>
        <end position="643"/>
    </location>
</feature>
<evidence type="ECO:0000259" key="9">
    <source>
        <dbReference type="Pfam" id="PF17657"/>
    </source>
</evidence>
<dbReference type="AlphaFoldDB" id="A0A7Y0Q1T9"/>
<evidence type="ECO:0000256" key="5">
    <source>
        <dbReference type="ARBA" id="ARBA00022932"/>
    </source>
</evidence>
<dbReference type="PANTHER" id="PTHR32294:SF0">
    <property type="entry name" value="DNA POLYMERASE III SUBUNIT ALPHA"/>
    <property type="match status" value="1"/>
</dbReference>
<dbReference type="InterPro" id="IPR011708">
    <property type="entry name" value="DNA_pol3_alpha_NTPase_dom"/>
</dbReference>
<dbReference type="EC" id="2.7.7.7" evidence="1"/>
<dbReference type="Pfam" id="PF07733">
    <property type="entry name" value="DNA_pol3_alpha"/>
    <property type="match status" value="1"/>
</dbReference>
<dbReference type="Pfam" id="PF14579">
    <property type="entry name" value="HHH_6"/>
    <property type="match status" value="1"/>
</dbReference>
<dbReference type="RefSeq" id="WP_169097239.1">
    <property type="nucleotide sequence ID" value="NZ_JABBVZ010000010.1"/>
</dbReference>
<keyword evidence="3" id="KW-0548">Nucleotidyltransferase</keyword>
<evidence type="ECO:0000256" key="3">
    <source>
        <dbReference type="ARBA" id="ARBA00022695"/>
    </source>
</evidence>